<gene>
    <name evidence="1" type="ORF">PQQ63_15375</name>
</gene>
<evidence type="ECO:0000313" key="2">
    <source>
        <dbReference type="Proteomes" id="UP001629432"/>
    </source>
</evidence>
<organism evidence="1 2">
    <name type="scientific">Paraburkholderia metrosideri</name>
    <dbReference type="NCBI Taxonomy" id="580937"/>
    <lineage>
        <taxon>Bacteria</taxon>
        <taxon>Pseudomonadati</taxon>
        <taxon>Pseudomonadota</taxon>
        <taxon>Betaproteobacteria</taxon>
        <taxon>Burkholderiales</taxon>
        <taxon>Burkholderiaceae</taxon>
        <taxon>Paraburkholderia</taxon>
    </lineage>
</organism>
<dbReference type="EMBL" id="JAQQCF010000012">
    <property type="protein sequence ID" value="MFM0638082.1"/>
    <property type="molecule type" value="Genomic_DNA"/>
</dbReference>
<keyword evidence="2" id="KW-1185">Reference proteome</keyword>
<name>A0ABW9DSU1_9BURK</name>
<accession>A0ABW9DSU1</accession>
<protein>
    <recommendedName>
        <fullName evidence="3">DNA transfer protein p32</fullName>
    </recommendedName>
</protein>
<sequence>MSAGLSAAAIGGIVAGVGAVGAAVISSNGAKSAANTQANSANYAADLQNQAQQQMRTDLEPYTNLGSSAINPLLQAMGYKSSLPASLPSSVTNAAIAGDPTALAQVAAWTKSYNSTPLNSDGTPAWTVDSSNPLQQQFSYAAWNPANLAQTPGYQFTLQQGLKGVTNSNVARGLGLSGAQLKGISDYTTGNADNTYSQQYQNYLAGYGQSLQTYQTNYNSAANNVNRLAGLVQQGQNSAAQVGTSGINTAANAGNLLTSGANAQAASTVAGANAASGALTSVGNNALLTALLKNNNASSTATSLYGSSGDGSNSYNFQMP</sequence>
<dbReference type="Proteomes" id="UP001629432">
    <property type="component" value="Unassembled WGS sequence"/>
</dbReference>
<dbReference type="RefSeq" id="WP_408337011.1">
    <property type="nucleotide sequence ID" value="NZ_JAQQCF010000012.1"/>
</dbReference>
<evidence type="ECO:0000313" key="1">
    <source>
        <dbReference type="EMBL" id="MFM0638082.1"/>
    </source>
</evidence>
<reference evidence="1 2" key="1">
    <citation type="journal article" date="2024" name="Chem. Sci.">
        <title>Discovery of megapolipeptins by genome mining of a Burkholderiales bacteria collection.</title>
        <authorList>
            <person name="Paulo B.S."/>
            <person name="Recchia M.J.J."/>
            <person name="Lee S."/>
            <person name="Fergusson C.H."/>
            <person name="Romanowski S.B."/>
            <person name="Hernandez A."/>
            <person name="Krull N."/>
            <person name="Liu D.Y."/>
            <person name="Cavanagh H."/>
            <person name="Bos A."/>
            <person name="Gray C.A."/>
            <person name="Murphy B.T."/>
            <person name="Linington R.G."/>
            <person name="Eustaquio A.S."/>
        </authorList>
    </citation>
    <scope>NUCLEOTIDE SEQUENCE [LARGE SCALE GENOMIC DNA]</scope>
    <source>
        <strain evidence="1 2">RL17-338-BIC-A</strain>
    </source>
</reference>
<evidence type="ECO:0008006" key="3">
    <source>
        <dbReference type="Google" id="ProtNLM"/>
    </source>
</evidence>
<comment type="caution">
    <text evidence="1">The sequence shown here is derived from an EMBL/GenBank/DDBJ whole genome shotgun (WGS) entry which is preliminary data.</text>
</comment>
<proteinExistence type="predicted"/>